<dbReference type="GO" id="GO:0008413">
    <property type="term" value="F:8-oxo-7,8-dihydroguanosine triphosphate pyrophosphatase activity"/>
    <property type="evidence" value="ECO:0007669"/>
    <property type="project" value="TreeGrafter"/>
</dbReference>
<evidence type="ECO:0000256" key="13">
    <source>
        <dbReference type="ARBA" id="ARBA00040794"/>
    </source>
</evidence>
<keyword evidence="3" id="KW-0515">Mutator protein</keyword>
<dbReference type="GO" id="GO:0006281">
    <property type="term" value="P:DNA repair"/>
    <property type="evidence" value="ECO:0007669"/>
    <property type="project" value="UniProtKB-KW"/>
</dbReference>
<proteinExistence type="inferred from homology"/>
<dbReference type="PANTHER" id="PTHR47707:SF1">
    <property type="entry name" value="NUDIX HYDROLASE FAMILY PROTEIN"/>
    <property type="match status" value="1"/>
</dbReference>
<dbReference type="GO" id="GO:0044715">
    <property type="term" value="F:8-oxo-dGDP phosphatase activity"/>
    <property type="evidence" value="ECO:0007669"/>
    <property type="project" value="TreeGrafter"/>
</dbReference>
<dbReference type="InterPro" id="IPR020084">
    <property type="entry name" value="NUDIX_hydrolase_CS"/>
</dbReference>
<keyword evidence="9" id="KW-0234">DNA repair</keyword>
<organism evidence="19 20">
    <name type="scientific">Entotheonella factor</name>
    <dbReference type="NCBI Taxonomy" id="1429438"/>
    <lineage>
        <taxon>Bacteria</taxon>
        <taxon>Pseudomonadati</taxon>
        <taxon>Nitrospinota/Tectimicrobiota group</taxon>
        <taxon>Candidatus Tectimicrobiota</taxon>
        <taxon>Candidatus Entotheonellia</taxon>
        <taxon>Candidatus Entotheonellales</taxon>
        <taxon>Candidatus Entotheonellaceae</taxon>
        <taxon>Candidatus Entotheonella</taxon>
    </lineage>
</organism>
<comment type="catalytic activity">
    <reaction evidence="10">
        <text>8-oxo-dGTP + H2O = 8-oxo-dGMP + diphosphate + H(+)</text>
        <dbReference type="Rhea" id="RHEA:31575"/>
        <dbReference type="ChEBI" id="CHEBI:15377"/>
        <dbReference type="ChEBI" id="CHEBI:15378"/>
        <dbReference type="ChEBI" id="CHEBI:33019"/>
        <dbReference type="ChEBI" id="CHEBI:63224"/>
        <dbReference type="ChEBI" id="CHEBI:77896"/>
        <dbReference type="EC" id="3.6.1.55"/>
    </reaction>
</comment>
<dbReference type="HOGENOM" id="CLU_037162_19_3_7"/>
<evidence type="ECO:0000256" key="8">
    <source>
        <dbReference type="ARBA" id="ARBA00022842"/>
    </source>
</evidence>
<evidence type="ECO:0000256" key="3">
    <source>
        <dbReference type="ARBA" id="ARBA00022457"/>
    </source>
</evidence>
<dbReference type="CDD" id="cd03425">
    <property type="entry name" value="NUDIX_MutT_NudA_like"/>
    <property type="match status" value="1"/>
</dbReference>
<dbReference type="GO" id="GO:0044716">
    <property type="term" value="F:8-oxo-GDP phosphatase activity"/>
    <property type="evidence" value="ECO:0007669"/>
    <property type="project" value="TreeGrafter"/>
</dbReference>
<dbReference type="AlphaFoldDB" id="W4LBZ2"/>
<reference evidence="19 20" key="1">
    <citation type="journal article" date="2014" name="Nature">
        <title>An environmental bacterial taxon with a large and distinct metabolic repertoire.</title>
        <authorList>
            <person name="Wilson M.C."/>
            <person name="Mori T."/>
            <person name="Ruckert C."/>
            <person name="Uria A.R."/>
            <person name="Helf M.J."/>
            <person name="Takada K."/>
            <person name="Gernert C."/>
            <person name="Steffens U.A."/>
            <person name="Heycke N."/>
            <person name="Schmitt S."/>
            <person name="Rinke C."/>
            <person name="Helfrich E.J."/>
            <person name="Brachmann A.O."/>
            <person name="Gurgui C."/>
            <person name="Wakimoto T."/>
            <person name="Kracht M."/>
            <person name="Crusemann M."/>
            <person name="Hentschel U."/>
            <person name="Abe I."/>
            <person name="Matsunaga S."/>
            <person name="Kalinowski J."/>
            <person name="Takeyama H."/>
            <person name="Piel J."/>
        </authorList>
    </citation>
    <scope>NUCLEOTIDE SEQUENCE [LARGE SCALE GENOMIC DNA]</scope>
    <source>
        <strain evidence="20">TSY1</strain>
    </source>
</reference>
<evidence type="ECO:0000256" key="6">
    <source>
        <dbReference type="ARBA" id="ARBA00022763"/>
    </source>
</evidence>
<evidence type="ECO:0000256" key="14">
    <source>
        <dbReference type="ARBA" id="ARBA00041592"/>
    </source>
</evidence>
<dbReference type="PANTHER" id="PTHR47707">
    <property type="entry name" value="8-OXO-DGTP DIPHOSPHATASE"/>
    <property type="match status" value="1"/>
</dbReference>
<dbReference type="SUPFAM" id="SSF55811">
    <property type="entry name" value="Nudix"/>
    <property type="match status" value="1"/>
</dbReference>
<evidence type="ECO:0000256" key="11">
    <source>
        <dbReference type="ARBA" id="ARBA00036904"/>
    </source>
</evidence>
<protein>
    <recommendedName>
        <fullName evidence="13">8-oxo-dGTP diphosphatase</fullName>
        <ecNumber evidence="12">3.6.1.55</ecNumber>
    </recommendedName>
    <alternativeName>
        <fullName evidence="16">7,8-dihydro-8-oxoguanine-triphosphatase</fullName>
    </alternativeName>
    <alternativeName>
        <fullName evidence="15">Mutator protein MutT</fullName>
    </alternativeName>
    <alternativeName>
        <fullName evidence="14">dGTP pyrophosphohydrolase</fullName>
    </alternativeName>
</protein>
<sequence length="136" mass="15372">MSSSLPTITVVAGLIRQADTWLVCQRRRDAAFALKWEFPGGKVKPGEALQDGLRRELREELGIDTDIGAECYRTHHDYPEQYTVELIFFDVTAFRGTPQNHIFEGIRWVPLSVLATLDFLEGDAELIARLEAAHES</sequence>
<evidence type="ECO:0000256" key="5">
    <source>
        <dbReference type="ARBA" id="ARBA00022723"/>
    </source>
</evidence>
<dbReference type="GO" id="GO:0046872">
    <property type="term" value="F:metal ion binding"/>
    <property type="evidence" value="ECO:0007669"/>
    <property type="project" value="UniProtKB-KW"/>
</dbReference>
<comment type="cofactor">
    <cofactor evidence="1">
        <name>Mg(2+)</name>
        <dbReference type="ChEBI" id="CHEBI:18420"/>
    </cofactor>
</comment>
<dbReference type="Gene3D" id="3.90.79.10">
    <property type="entry name" value="Nucleoside Triphosphate Pyrophosphohydrolase"/>
    <property type="match status" value="1"/>
</dbReference>
<name>W4LBZ2_ENTF1</name>
<evidence type="ECO:0000256" key="1">
    <source>
        <dbReference type="ARBA" id="ARBA00001946"/>
    </source>
</evidence>
<comment type="catalytic activity">
    <reaction evidence="11">
        <text>8-oxo-GTP + H2O = 8-oxo-GMP + diphosphate + H(+)</text>
        <dbReference type="Rhea" id="RHEA:67616"/>
        <dbReference type="ChEBI" id="CHEBI:15377"/>
        <dbReference type="ChEBI" id="CHEBI:15378"/>
        <dbReference type="ChEBI" id="CHEBI:33019"/>
        <dbReference type="ChEBI" id="CHEBI:143553"/>
        <dbReference type="ChEBI" id="CHEBI:145694"/>
    </reaction>
</comment>
<dbReference type="EC" id="3.6.1.55" evidence="12"/>
<evidence type="ECO:0000256" key="4">
    <source>
        <dbReference type="ARBA" id="ARBA00022705"/>
    </source>
</evidence>
<evidence type="ECO:0000259" key="18">
    <source>
        <dbReference type="PROSITE" id="PS51462"/>
    </source>
</evidence>
<keyword evidence="6" id="KW-0227">DNA damage</keyword>
<dbReference type="InterPro" id="IPR047127">
    <property type="entry name" value="MutT-like"/>
</dbReference>
<comment type="similarity">
    <text evidence="2 17">Belongs to the Nudix hydrolase family.</text>
</comment>
<evidence type="ECO:0000313" key="19">
    <source>
        <dbReference type="EMBL" id="ETW95245.1"/>
    </source>
</evidence>
<dbReference type="EMBL" id="AZHW01000940">
    <property type="protein sequence ID" value="ETW95245.1"/>
    <property type="molecule type" value="Genomic_DNA"/>
</dbReference>
<dbReference type="PROSITE" id="PS51462">
    <property type="entry name" value="NUDIX"/>
    <property type="match status" value="1"/>
</dbReference>
<dbReference type="InterPro" id="IPR020476">
    <property type="entry name" value="Nudix_hydrolase"/>
</dbReference>
<keyword evidence="8" id="KW-0460">Magnesium</keyword>
<evidence type="ECO:0000256" key="10">
    <source>
        <dbReference type="ARBA" id="ARBA00035861"/>
    </source>
</evidence>
<evidence type="ECO:0000256" key="17">
    <source>
        <dbReference type="RuleBase" id="RU003476"/>
    </source>
</evidence>
<evidence type="ECO:0000256" key="2">
    <source>
        <dbReference type="ARBA" id="ARBA00005582"/>
    </source>
</evidence>
<keyword evidence="7 17" id="KW-0378">Hydrolase</keyword>
<evidence type="ECO:0000256" key="16">
    <source>
        <dbReference type="ARBA" id="ARBA00042798"/>
    </source>
</evidence>
<evidence type="ECO:0000256" key="9">
    <source>
        <dbReference type="ARBA" id="ARBA00023204"/>
    </source>
</evidence>
<evidence type="ECO:0000256" key="12">
    <source>
        <dbReference type="ARBA" id="ARBA00038905"/>
    </source>
</evidence>
<comment type="caution">
    <text evidence="19">The sequence shown here is derived from an EMBL/GenBank/DDBJ whole genome shotgun (WGS) entry which is preliminary data.</text>
</comment>
<evidence type="ECO:0000256" key="15">
    <source>
        <dbReference type="ARBA" id="ARBA00041979"/>
    </source>
</evidence>
<dbReference type="GO" id="GO:0035539">
    <property type="term" value="F:8-oxo-7,8-dihydrodeoxyguanosine triphosphate pyrophosphatase activity"/>
    <property type="evidence" value="ECO:0007669"/>
    <property type="project" value="UniProtKB-EC"/>
</dbReference>
<keyword evidence="20" id="KW-1185">Reference proteome</keyword>
<keyword evidence="4" id="KW-0235">DNA replication</keyword>
<gene>
    <name evidence="19" type="ORF">ETSY1_31465</name>
</gene>
<evidence type="ECO:0000313" key="20">
    <source>
        <dbReference type="Proteomes" id="UP000019141"/>
    </source>
</evidence>
<dbReference type="PROSITE" id="PS00893">
    <property type="entry name" value="NUDIX_BOX"/>
    <property type="match status" value="1"/>
</dbReference>
<feature type="domain" description="Nudix hydrolase" evidence="18">
    <location>
        <begin position="5"/>
        <end position="132"/>
    </location>
</feature>
<keyword evidence="5" id="KW-0479">Metal-binding</keyword>
<dbReference type="InterPro" id="IPR000086">
    <property type="entry name" value="NUDIX_hydrolase_dom"/>
</dbReference>
<dbReference type="Pfam" id="PF00293">
    <property type="entry name" value="NUDIX"/>
    <property type="match status" value="1"/>
</dbReference>
<evidence type="ECO:0000256" key="7">
    <source>
        <dbReference type="ARBA" id="ARBA00022801"/>
    </source>
</evidence>
<dbReference type="GO" id="GO:0006260">
    <property type="term" value="P:DNA replication"/>
    <property type="evidence" value="ECO:0007669"/>
    <property type="project" value="UniProtKB-KW"/>
</dbReference>
<dbReference type="PRINTS" id="PR00502">
    <property type="entry name" value="NUDIXFAMILY"/>
</dbReference>
<accession>W4LBZ2</accession>
<dbReference type="InterPro" id="IPR015797">
    <property type="entry name" value="NUDIX_hydrolase-like_dom_sf"/>
</dbReference>
<dbReference type="Proteomes" id="UP000019141">
    <property type="component" value="Unassembled WGS sequence"/>
</dbReference>